<dbReference type="Gene3D" id="3.40.50.2000">
    <property type="entry name" value="Glycogen Phosphorylase B"/>
    <property type="match status" value="2"/>
</dbReference>
<keyword evidence="3" id="KW-1185">Reference proteome</keyword>
<evidence type="ECO:0000313" key="3">
    <source>
        <dbReference type="Proteomes" id="UP000198611"/>
    </source>
</evidence>
<reference evidence="2 3" key="1">
    <citation type="submission" date="2016-10" db="EMBL/GenBank/DDBJ databases">
        <authorList>
            <person name="de Groot N.N."/>
        </authorList>
    </citation>
    <scope>NUCLEOTIDE SEQUENCE [LARGE SCALE GENOMIC DNA]</scope>
    <source>
        <strain evidence="2 3">HL3</strain>
    </source>
</reference>
<dbReference type="PANTHER" id="PTHR45947:SF3">
    <property type="entry name" value="SULFOQUINOVOSYL TRANSFERASE SQD2"/>
    <property type="match status" value="1"/>
</dbReference>
<protein>
    <submittedName>
        <fullName evidence="2">Glycosyltransferase involved in cell wall bisynthesis</fullName>
    </submittedName>
</protein>
<dbReference type="InterPro" id="IPR028098">
    <property type="entry name" value="Glyco_trans_4-like_N"/>
</dbReference>
<dbReference type="PANTHER" id="PTHR45947">
    <property type="entry name" value="SULFOQUINOVOSYL TRANSFERASE SQD2"/>
    <property type="match status" value="1"/>
</dbReference>
<dbReference type="STRING" id="1123397.SAMN05660831_00328"/>
<dbReference type="Pfam" id="PF13579">
    <property type="entry name" value="Glyco_trans_4_4"/>
    <property type="match status" value="1"/>
</dbReference>
<dbReference type="Proteomes" id="UP000198611">
    <property type="component" value="Unassembled WGS sequence"/>
</dbReference>
<gene>
    <name evidence="2" type="ORF">SAMN05660831_00328</name>
</gene>
<keyword evidence="2" id="KW-0808">Transferase</keyword>
<organism evidence="2 3">
    <name type="scientific">Thiohalospira halophila DSM 15071</name>
    <dbReference type="NCBI Taxonomy" id="1123397"/>
    <lineage>
        <taxon>Bacteria</taxon>
        <taxon>Pseudomonadati</taxon>
        <taxon>Pseudomonadota</taxon>
        <taxon>Gammaproteobacteria</taxon>
        <taxon>Thiohalospirales</taxon>
        <taxon>Thiohalospiraceae</taxon>
        <taxon>Thiohalospira</taxon>
    </lineage>
</organism>
<dbReference type="InterPro" id="IPR050194">
    <property type="entry name" value="Glycosyltransferase_grp1"/>
</dbReference>
<feature type="domain" description="Glycosyltransferase subfamily 4-like N-terminal" evidence="1">
    <location>
        <begin position="16"/>
        <end position="185"/>
    </location>
</feature>
<accession>A0A1I1NL09</accession>
<sequence length="395" mass="43781">MRILYHHRTRGRSVEGVHIRGIVEALRAMGHEVSILSFPGADPEAPEERADQRPGRAQAVIRWVTTRLPEWAFEALELAYNAYTWPRLSRAARRDGEWDLIYERYSLFLFATVLWARRRGIPVVLEINDSALLERVRPLSWRRLARAIEGRVLRAASGRVFISRNFRETAEAAYGDLSPAVISPNAADAAVFFDPDRYDREAIRAEYGLEGRVVAGYVGAFVAWHGIQPFVEAILPRLRERPELVLLLVGDGERYPAIAEAVEAAGLADQVRLTGRVPHAEVPALMAAMDFAVLPDSNTYGSPMKVFEFMAMGLGVVAPDYGPLTEVIGDGETGWLFPAGDIPAGMERTLAVAGDEAEQRRVGAAAADYIRRERQWRDNAAQLLALVPGAGEEGR</sequence>
<proteinExistence type="predicted"/>
<dbReference type="AlphaFoldDB" id="A0A1I1NL09"/>
<dbReference type="OrthoDB" id="9764577at2"/>
<dbReference type="Pfam" id="PF13692">
    <property type="entry name" value="Glyco_trans_1_4"/>
    <property type="match status" value="1"/>
</dbReference>
<dbReference type="SUPFAM" id="SSF53756">
    <property type="entry name" value="UDP-Glycosyltransferase/glycogen phosphorylase"/>
    <property type="match status" value="1"/>
</dbReference>
<dbReference type="EMBL" id="FOMJ01000001">
    <property type="protein sequence ID" value="SFC98339.1"/>
    <property type="molecule type" value="Genomic_DNA"/>
</dbReference>
<dbReference type="GO" id="GO:0016757">
    <property type="term" value="F:glycosyltransferase activity"/>
    <property type="evidence" value="ECO:0007669"/>
    <property type="project" value="TreeGrafter"/>
</dbReference>
<dbReference type="RefSeq" id="WP_093427003.1">
    <property type="nucleotide sequence ID" value="NZ_FOMJ01000001.1"/>
</dbReference>
<evidence type="ECO:0000313" key="2">
    <source>
        <dbReference type="EMBL" id="SFC98339.1"/>
    </source>
</evidence>
<evidence type="ECO:0000259" key="1">
    <source>
        <dbReference type="Pfam" id="PF13579"/>
    </source>
</evidence>
<name>A0A1I1NL09_9GAMM</name>